<protein>
    <recommendedName>
        <fullName evidence="3">NACHT domain-containing protein</fullName>
    </recommendedName>
</protein>
<keyword evidence="5" id="KW-1185">Reference proteome</keyword>
<accession>A0A8K0UK21</accession>
<evidence type="ECO:0000259" key="3">
    <source>
        <dbReference type="PROSITE" id="PS50837"/>
    </source>
</evidence>
<dbReference type="PANTHER" id="PTHR10039">
    <property type="entry name" value="AMELOGENIN"/>
    <property type="match status" value="1"/>
</dbReference>
<organism evidence="4 5">
    <name type="scientific">Cristinia sonorae</name>
    <dbReference type="NCBI Taxonomy" id="1940300"/>
    <lineage>
        <taxon>Eukaryota</taxon>
        <taxon>Fungi</taxon>
        <taxon>Dikarya</taxon>
        <taxon>Basidiomycota</taxon>
        <taxon>Agaricomycotina</taxon>
        <taxon>Agaricomycetes</taxon>
        <taxon>Agaricomycetidae</taxon>
        <taxon>Agaricales</taxon>
        <taxon>Pleurotineae</taxon>
        <taxon>Stephanosporaceae</taxon>
        <taxon>Cristinia</taxon>
    </lineage>
</organism>
<dbReference type="SUPFAM" id="SSF52540">
    <property type="entry name" value="P-loop containing nucleoside triphosphate hydrolases"/>
    <property type="match status" value="1"/>
</dbReference>
<proteinExistence type="predicted"/>
<sequence length="988" mass="110774">MMGFVDVKWNQLEKYLKPDGTRSLVQLTLHGTDKSADFKFAVSSVLLLSLTHSSAATNSSLSVVEGIKTMEYPVPIEDASTGLVELVAKLQIMKSNICRASEIYPVACMTWAIVSRTTFEPNWDKSDRKATELLSALDACYGFVEAIKHIKETELDLIPGRVMAILRQTVECVIYLMYYFNNRSHVDTQLRTSRMSMFLNRIKVLTRGTTVERIDTVMTYRANHDSTMSFWDLPELDSIPVLGWHPLTNSHSLCLPGTRNEILEEVSAWLVSSGRVYVLHGESGAGKSAIAKTLTNFFGAQNRLAARVFFSKESPIPSSPDHVIRNLAYQFAKLSDRFAGAMAAAVRDNPTVLHDPIHVQFATLLTEPLSNLELDSEGPLVVVLDGLDQCGTPLTRSALISVLNEQLDLLPPSIRFFITTRDSAPDTFLTLQSGSTERVVIKSLADRNTFLFDRDIPVTLRRRLVGTITTMRGTVSGFEQLDDKIISELRDRSSGSFMWINTLCTLLAGNERKRRLKAVLALEKRRRWMSQAALDDLFSMALEVTCADQKKVRDTVTKDFQTILGILLVGEEMLEYRAAEEFVTMISGKPESLNEILSAFDFVTPLPSLSIFERIRIHATVYDFLTDPSRCRNPDWYIDVGRHRHQQALVILDYLPTATANVLSSSSHPAVFAEHDGLFFYYASYYWIAYVTKCPPDQVLRDRVLFFILGTFGDWFAAAEDGSRRQIRGLREWLQRCTDTPLSSPHLTAATLRVLEAFIELESSLPSPRRLRDTARLTARLRVDSFGLSQMDLETVFSMERSWLFADRKGSPIVRAEDQTLDKDGGTQEIGKAGGGTSEVKDAGTTSAKEILHSVNMEKTESRGTAGTAESSDGTLKEKKYRACYQRISESRSHLRKMVMSSEDPLGSALKARGDWLLRESTQESGWRQKINTTFMSKVDQVSATALHMTDQQLKQMVLEAIEEGDQDELALDLSRVPSRASTQAAVW</sequence>
<feature type="region of interest" description="Disordered" evidence="2">
    <location>
        <begin position="823"/>
        <end position="843"/>
    </location>
</feature>
<dbReference type="OrthoDB" id="163438at2759"/>
<dbReference type="InterPro" id="IPR007111">
    <property type="entry name" value="NACHT_NTPase"/>
</dbReference>
<gene>
    <name evidence="4" type="ORF">BXZ70DRAFT_455769</name>
</gene>
<feature type="region of interest" description="Disordered" evidence="2">
    <location>
        <begin position="855"/>
        <end position="874"/>
    </location>
</feature>
<evidence type="ECO:0000313" key="5">
    <source>
        <dbReference type="Proteomes" id="UP000813824"/>
    </source>
</evidence>
<name>A0A8K0UK21_9AGAR</name>
<dbReference type="Proteomes" id="UP000813824">
    <property type="component" value="Unassembled WGS sequence"/>
</dbReference>
<comment type="caution">
    <text evidence="4">The sequence shown here is derived from an EMBL/GenBank/DDBJ whole genome shotgun (WGS) entry which is preliminary data.</text>
</comment>
<dbReference type="Pfam" id="PF24883">
    <property type="entry name" value="NPHP3_N"/>
    <property type="match status" value="1"/>
</dbReference>
<dbReference type="Gene3D" id="3.40.50.300">
    <property type="entry name" value="P-loop containing nucleotide triphosphate hydrolases"/>
    <property type="match status" value="1"/>
</dbReference>
<feature type="domain" description="NACHT" evidence="3">
    <location>
        <begin position="275"/>
        <end position="424"/>
    </location>
</feature>
<reference evidence="4" key="1">
    <citation type="journal article" date="2021" name="New Phytol.">
        <title>Evolutionary innovations through gain and loss of genes in the ectomycorrhizal Boletales.</title>
        <authorList>
            <person name="Wu G."/>
            <person name="Miyauchi S."/>
            <person name="Morin E."/>
            <person name="Kuo A."/>
            <person name="Drula E."/>
            <person name="Varga T."/>
            <person name="Kohler A."/>
            <person name="Feng B."/>
            <person name="Cao Y."/>
            <person name="Lipzen A."/>
            <person name="Daum C."/>
            <person name="Hundley H."/>
            <person name="Pangilinan J."/>
            <person name="Johnson J."/>
            <person name="Barry K."/>
            <person name="LaButti K."/>
            <person name="Ng V."/>
            <person name="Ahrendt S."/>
            <person name="Min B."/>
            <person name="Choi I.G."/>
            <person name="Park H."/>
            <person name="Plett J.M."/>
            <person name="Magnuson J."/>
            <person name="Spatafora J.W."/>
            <person name="Nagy L.G."/>
            <person name="Henrissat B."/>
            <person name="Grigoriev I.V."/>
            <person name="Yang Z.L."/>
            <person name="Xu J."/>
            <person name="Martin F.M."/>
        </authorList>
    </citation>
    <scope>NUCLEOTIDE SEQUENCE</scope>
    <source>
        <strain evidence="4">KKN 215</strain>
    </source>
</reference>
<dbReference type="EMBL" id="JAEVFJ010000032">
    <property type="protein sequence ID" value="KAH8092484.1"/>
    <property type="molecule type" value="Genomic_DNA"/>
</dbReference>
<feature type="compositionally biased region" description="Polar residues" evidence="2">
    <location>
        <begin position="863"/>
        <end position="874"/>
    </location>
</feature>
<dbReference type="PROSITE" id="PS50837">
    <property type="entry name" value="NACHT"/>
    <property type="match status" value="1"/>
</dbReference>
<dbReference type="InterPro" id="IPR056884">
    <property type="entry name" value="NPHP3-like_N"/>
</dbReference>
<keyword evidence="1" id="KW-0677">Repeat</keyword>
<dbReference type="AlphaFoldDB" id="A0A8K0UK21"/>
<evidence type="ECO:0000313" key="4">
    <source>
        <dbReference type="EMBL" id="KAH8092484.1"/>
    </source>
</evidence>
<evidence type="ECO:0000256" key="1">
    <source>
        <dbReference type="ARBA" id="ARBA00022737"/>
    </source>
</evidence>
<dbReference type="PANTHER" id="PTHR10039:SF17">
    <property type="entry name" value="FUNGAL STAND N-TERMINAL GOODBYE DOMAIN-CONTAINING PROTEIN-RELATED"/>
    <property type="match status" value="1"/>
</dbReference>
<dbReference type="InterPro" id="IPR027417">
    <property type="entry name" value="P-loop_NTPase"/>
</dbReference>
<evidence type="ECO:0000256" key="2">
    <source>
        <dbReference type="SAM" id="MobiDB-lite"/>
    </source>
</evidence>